<keyword evidence="2" id="KW-1185">Reference proteome</keyword>
<sequence length="86" mass="9548">MPETHPALCCLSDAEDMTSLQVAPGLVLDQVWERFDPRVFLRGSAPVTKVQAAFRSAYGLPRVDAVAVGTDNVDHLRELTEPWRAR</sequence>
<dbReference type="EMBL" id="BNDY01000017">
    <property type="protein sequence ID" value="GHI41991.1"/>
    <property type="molecule type" value="Genomic_DNA"/>
</dbReference>
<gene>
    <name evidence="1" type="ORF">Sviol_63990</name>
</gene>
<organism evidence="1 2">
    <name type="scientific">Streptomyces violascens</name>
    <dbReference type="NCBI Taxonomy" id="67381"/>
    <lineage>
        <taxon>Bacteria</taxon>
        <taxon>Bacillati</taxon>
        <taxon>Actinomycetota</taxon>
        <taxon>Actinomycetes</taxon>
        <taxon>Kitasatosporales</taxon>
        <taxon>Streptomycetaceae</taxon>
        <taxon>Streptomyces</taxon>
    </lineage>
</organism>
<evidence type="ECO:0000313" key="1">
    <source>
        <dbReference type="EMBL" id="GHI41991.1"/>
    </source>
</evidence>
<name>A0ABQ3QXI3_9ACTN</name>
<accession>A0ABQ3QXI3</accession>
<evidence type="ECO:0000313" key="2">
    <source>
        <dbReference type="Proteomes" id="UP001050808"/>
    </source>
</evidence>
<reference evidence="1" key="1">
    <citation type="submission" date="2024-05" db="EMBL/GenBank/DDBJ databases">
        <title>Whole genome shotgun sequence of Streptomyces violascens NBRC 12920.</title>
        <authorList>
            <person name="Komaki H."/>
            <person name="Tamura T."/>
        </authorList>
    </citation>
    <scope>NUCLEOTIDE SEQUENCE</scope>
    <source>
        <strain evidence="1">NBRC 12920</strain>
    </source>
</reference>
<protein>
    <submittedName>
        <fullName evidence="1">Uncharacterized protein</fullName>
    </submittedName>
</protein>
<dbReference type="Proteomes" id="UP001050808">
    <property type="component" value="Unassembled WGS sequence"/>
</dbReference>
<proteinExistence type="predicted"/>
<comment type="caution">
    <text evidence="1">The sequence shown here is derived from an EMBL/GenBank/DDBJ whole genome shotgun (WGS) entry which is preliminary data.</text>
</comment>